<dbReference type="EMBL" id="BARS01009329">
    <property type="protein sequence ID" value="GAF73097.1"/>
    <property type="molecule type" value="Genomic_DNA"/>
</dbReference>
<evidence type="ECO:0000313" key="1">
    <source>
        <dbReference type="EMBL" id="GAF73097.1"/>
    </source>
</evidence>
<sequence length="35" mass="4110">QWIEGLAFILHKPKWERFSNIKIGVKDEGLCRCHG</sequence>
<accession>X0SB12</accession>
<organism evidence="1">
    <name type="scientific">marine sediment metagenome</name>
    <dbReference type="NCBI Taxonomy" id="412755"/>
    <lineage>
        <taxon>unclassified sequences</taxon>
        <taxon>metagenomes</taxon>
        <taxon>ecological metagenomes</taxon>
    </lineage>
</organism>
<feature type="non-terminal residue" evidence="1">
    <location>
        <position position="1"/>
    </location>
</feature>
<protein>
    <submittedName>
        <fullName evidence="1">Uncharacterized protein</fullName>
    </submittedName>
</protein>
<dbReference type="AlphaFoldDB" id="X0SB12"/>
<proteinExistence type="predicted"/>
<name>X0SB12_9ZZZZ</name>
<reference evidence="1" key="1">
    <citation type="journal article" date="2014" name="Front. Microbiol.">
        <title>High frequency of phylogenetically diverse reductive dehalogenase-homologous genes in deep subseafloor sedimentary metagenomes.</title>
        <authorList>
            <person name="Kawai M."/>
            <person name="Futagami T."/>
            <person name="Toyoda A."/>
            <person name="Takaki Y."/>
            <person name="Nishi S."/>
            <person name="Hori S."/>
            <person name="Arai W."/>
            <person name="Tsubouchi T."/>
            <person name="Morono Y."/>
            <person name="Uchiyama I."/>
            <person name="Ito T."/>
            <person name="Fujiyama A."/>
            <person name="Inagaki F."/>
            <person name="Takami H."/>
        </authorList>
    </citation>
    <scope>NUCLEOTIDE SEQUENCE</scope>
    <source>
        <strain evidence="1">Expedition CK06-06</strain>
    </source>
</reference>
<gene>
    <name evidence="1" type="ORF">S01H1_17563</name>
</gene>
<comment type="caution">
    <text evidence="1">The sequence shown here is derived from an EMBL/GenBank/DDBJ whole genome shotgun (WGS) entry which is preliminary data.</text>
</comment>